<accession>F2KPF5</accession>
<dbReference type="EMBL" id="CP002588">
    <property type="protein sequence ID" value="AEA46386.1"/>
    <property type="molecule type" value="Genomic_DNA"/>
</dbReference>
<dbReference type="OrthoDB" id="51664at2157"/>
<dbReference type="STRING" id="693661.Arcve_0353"/>
<evidence type="ECO:0000313" key="1">
    <source>
        <dbReference type="EMBL" id="AEA46386.1"/>
    </source>
</evidence>
<protein>
    <submittedName>
        <fullName evidence="1">Uncharacterized protein</fullName>
    </submittedName>
</protein>
<organism evidence="1 2">
    <name type="scientific">Archaeoglobus veneficus (strain DSM 11195 / SNP6)</name>
    <dbReference type="NCBI Taxonomy" id="693661"/>
    <lineage>
        <taxon>Archaea</taxon>
        <taxon>Methanobacteriati</taxon>
        <taxon>Methanobacteriota</taxon>
        <taxon>Archaeoglobi</taxon>
        <taxon>Archaeoglobales</taxon>
        <taxon>Archaeoglobaceae</taxon>
        <taxon>Archaeoglobus</taxon>
    </lineage>
</organism>
<dbReference type="SUPFAM" id="SSF48695">
    <property type="entry name" value="Multiheme cytochromes"/>
    <property type="match status" value="1"/>
</dbReference>
<dbReference type="Gene3D" id="1.10.1130.10">
    <property type="entry name" value="Flavocytochrome C3, Chain A"/>
    <property type="match status" value="1"/>
</dbReference>
<sequence>MSIDAPKIFLITVILFALGVLVLPSTASLFAGQHVWYNLSYEKSVPCVKCHADIYEELQHSANHSMVDGKAGLDGSECLVCHRANSSITYASVTGDYTTATPGKEAHAATIVNCGYCHFNSTNPFNAPVAGGFGQSDFASNPGNDTGINASHYSFVIQSTNSSLLYKESESCVACHTTVNITMNFTSAIKVKIVVNDTYTSSQSYWDIESISAVENRTYHIFVPDKTKKGSYEVIQ</sequence>
<dbReference type="InterPro" id="IPR036280">
    <property type="entry name" value="Multihaem_cyt_sf"/>
</dbReference>
<dbReference type="KEGG" id="ave:Arcve_0353"/>
<proteinExistence type="predicted"/>
<dbReference type="RefSeq" id="WP_013683060.1">
    <property type="nucleotide sequence ID" value="NC_015320.1"/>
</dbReference>
<reference evidence="1 2" key="1">
    <citation type="submission" date="2011-03" db="EMBL/GenBank/DDBJ databases">
        <title>The complete genome of Archaeoglobus veneficus SNP6.</title>
        <authorList>
            <consortium name="US DOE Joint Genome Institute (JGI-PGF)"/>
            <person name="Lucas S."/>
            <person name="Copeland A."/>
            <person name="Lapidus A."/>
            <person name="Bruce D."/>
            <person name="Goodwin L."/>
            <person name="Pitluck S."/>
            <person name="Kyrpides N."/>
            <person name="Mavromatis K."/>
            <person name="Pagani I."/>
            <person name="Ivanova N."/>
            <person name="Mikhailova N."/>
            <person name="Lu M."/>
            <person name="Detter J.C."/>
            <person name="Tapia R."/>
            <person name="Han C."/>
            <person name="Land M."/>
            <person name="Hauser L."/>
            <person name="Markowitz V."/>
            <person name="Cheng J.-F."/>
            <person name="Hugenholtz P."/>
            <person name="Woyke T."/>
            <person name="Wu D."/>
            <person name="Spring S."/>
            <person name="Brambilla E."/>
            <person name="Klenk H.-P."/>
            <person name="Eisen J.A."/>
        </authorList>
    </citation>
    <scope>NUCLEOTIDE SEQUENCE [LARGE SCALE GENOMIC DNA]</scope>
    <source>
        <strain>SNP6</strain>
    </source>
</reference>
<evidence type="ECO:0000313" key="2">
    <source>
        <dbReference type="Proteomes" id="UP000008136"/>
    </source>
</evidence>
<dbReference type="eggNOG" id="arCOG10904">
    <property type="taxonomic scope" value="Archaea"/>
</dbReference>
<gene>
    <name evidence="1" type="ordered locus">Arcve_0353</name>
</gene>
<dbReference type="Proteomes" id="UP000008136">
    <property type="component" value="Chromosome"/>
</dbReference>
<keyword evidence="2" id="KW-1185">Reference proteome</keyword>
<dbReference type="HOGENOM" id="CLU_096324_0_0_2"/>
<dbReference type="GeneID" id="10393448"/>
<dbReference type="AlphaFoldDB" id="F2KPF5"/>
<name>F2KPF5_ARCVS</name>